<comment type="similarity">
    <text evidence="1">Belongs to the aldo/keto reductase family.</text>
</comment>
<dbReference type="Gene3D" id="3.20.20.100">
    <property type="entry name" value="NADP-dependent oxidoreductase domain"/>
    <property type="match status" value="1"/>
</dbReference>
<accession>A0ABD5V7J5</accession>
<dbReference type="GO" id="GO:0016616">
    <property type="term" value="F:oxidoreductase activity, acting on the CH-OH group of donors, NAD or NADP as acceptor"/>
    <property type="evidence" value="ECO:0007669"/>
    <property type="project" value="UniProtKB-ARBA"/>
</dbReference>
<feature type="domain" description="NADP-dependent oxidoreductase" evidence="4">
    <location>
        <begin position="37"/>
        <end position="96"/>
    </location>
</feature>
<protein>
    <submittedName>
        <fullName evidence="5">Aldo/keto reductase</fullName>
    </submittedName>
</protein>
<evidence type="ECO:0000313" key="5">
    <source>
        <dbReference type="EMBL" id="MFC6906846.1"/>
    </source>
</evidence>
<organism evidence="5 6">
    <name type="scientific">Halalkalicoccus tibetensis</name>
    <dbReference type="NCBI Taxonomy" id="175632"/>
    <lineage>
        <taxon>Archaea</taxon>
        <taxon>Methanobacteriati</taxon>
        <taxon>Methanobacteriota</taxon>
        <taxon>Stenosarchaea group</taxon>
        <taxon>Halobacteria</taxon>
        <taxon>Halobacteriales</taxon>
        <taxon>Halococcaceae</taxon>
        <taxon>Halalkalicoccus</taxon>
    </lineage>
</organism>
<evidence type="ECO:0000313" key="6">
    <source>
        <dbReference type="Proteomes" id="UP001596312"/>
    </source>
</evidence>
<dbReference type="AlphaFoldDB" id="A0ABD5V7J5"/>
<dbReference type="InterPro" id="IPR036812">
    <property type="entry name" value="NAD(P)_OxRdtase_dom_sf"/>
</dbReference>
<gene>
    <name evidence="5" type="ORF">ACFQGH_16760</name>
</gene>
<comment type="caution">
    <text evidence="5">The sequence shown here is derived from an EMBL/GenBank/DDBJ whole genome shotgun (WGS) entry which is preliminary data.</text>
</comment>
<evidence type="ECO:0000259" key="4">
    <source>
        <dbReference type="Pfam" id="PF00248"/>
    </source>
</evidence>
<evidence type="ECO:0000256" key="3">
    <source>
        <dbReference type="ARBA" id="ARBA00023002"/>
    </source>
</evidence>
<dbReference type="Pfam" id="PF00248">
    <property type="entry name" value="Aldo_ket_red"/>
    <property type="match status" value="1"/>
</dbReference>
<keyword evidence="6" id="KW-1185">Reference proteome</keyword>
<evidence type="ECO:0000256" key="1">
    <source>
        <dbReference type="ARBA" id="ARBA00007905"/>
    </source>
</evidence>
<dbReference type="Proteomes" id="UP001596312">
    <property type="component" value="Unassembled WGS sequence"/>
</dbReference>
<dbReference type="SUPFAM" id="SSF51430">
    <property type="entry name" value="NAD(P)-linked oxidoreductase"/>
    <property type="match status" value="1"/>
</dbReference>
<dbReference type="RefSeq" id="WP_340605430.1">
    <property type="nucleotide sequence ID" value="NZ_JBBMXV010000006.1"/>
</dbReference>
<dbReference type="PANTHER" id="PTHR43827">
    <property type="entry name" value="2,5-DIKETO-D-GLUCONIC ACID REDUCTASE"/>
    <property type="match status" value="1"/>
</dbReference>
<keyword evidence="3" id="KW-0560">Oxidoreductase</keyword>
<proteinExistence type="inferred from homology"/>
<dbReference type="EMBL" id="JBHSXQ010000006">
    <property type="protein sequence ID" value="MFC6906846.1"/>
    <property type="molecule type" value="Genomic_DNA"/>
</dbReference>
<sequence length="113" mass="12498">MVGIVITQQRRDSTSFTAEGVKLTAHSPLAVGDVIDDETLTAIGEQYDKSAAQITLWWLLQQPMVSAIPMPSSPEHIRENFDVFDFELGDKDVHDIFDLQDGLPADLGDRLSV</sequence>
<evidence type="ECO:0000256" key="2">
    <source>
        <dbReference type="ARBA" id="ARBA00022857"/>
    </source>
</evidence>
<keyword evidence="2" id="KW-0521">NADP</keyword>
<dbReference type="PANTHER" id="PTHR43827:SF3">
    <property type="entry name" value="NADP-DEPENDENT OXIDOREDUCTASE DOMAIN-CONTAINING PROTEIN"/>
    <property type="match status" value="1"/>
</dbReference>
<reference evidence="5 6" key="1">
    <citation type="journal article" date="2019" name="Int. J. Syst. Evol. Microbiol.">
        <title>The Global Catalogue of Microorganisms (GCM) 10K type strain sequencing project: providing services to taxonomists for standard genome sequencing and annotation.</title>
        <authorList>
            <consortium name="The Broad Institute Genomics Platform"/>
            <consortium name="The Broad Institute Genome Sequencing Center for Infectious Disease"/>
            <person name="Wu L."/>
            <person name="Ma J."/>
        </authorList>
    </citation>
    <scope>NUCLEOTIDE SEQUENCE [LARGE SCALE GENOMIC DNA]</scope>
    <source>
        <strain evidence="5 6">CGMCC 1.3240</strain>
    </source>
</reference>
<name>A0ABD5V7J5_9EURY</name>
<dbReference type="InterPro" id="IPR023210">
    <property type="entry name" value="NADP_OxRdtase_dom"/>
</dbReference>
<dbReference type="InterPro" id="IPR020471">
    <property type="entry name" value="AKR"/>
</dbReference>